<dbReference type="RefSeq" id="WP_200273854.1">
    <property type="nucleotide sequence ID" value="NZ_JAENIJ010000058.1"/>
</dbReference>
<gene>
    <name evidence="2" type="ORF">JIN85_19215</name>
</gene>
<evidence type="ECO:0000313" key="2">
    <source>
        <dbReference type="EMBL" id="MBK1884554.1"/>
    </source>
</evidence>
<dbReference type="Pfam" id="PF16798">
    <property type="entry name" value="DUF5069"/>
    <property type="match status" value="1"/>
</dbReference>
<proteinExistence type="predicted"/>
<keyword evidence="3" id="KW-1185">Reference proteome</keyword>
<dbReference type="AlphaFoldDB" id="A0A934VYI5"/>
<accession>A0A934VYI5</accession>
<evidence type="ECO:0000313" key="3">
    <source>
        <dbReference type="Proteomes" id="UP000603141"/>
    </source>
</evidence>
<feature type="domain" description="DUF5069" evidence="1">
    <location>
        <begin position="12"/>
        <end position="147"/>
    </location>
</feature>
<organism evidence="2 3">
    <name type="scientific">Luteolibacter pohnpeiensis</name>
    <dbReference type="NCBI Taxonomy" id="454153"/>
    <lineage>
        <taxon>Bacteria</taxon>
        <taxon>Pseudomonadati</taxon>
        <taxon>Verrucomicrobiota</taxon>
        <taxon>Verrucomicrobiia</taxon>
        <taxon>Verrucomicrobiales</taxon>
        <taxon>Verrucomicrobiaceae</taxon>
        <taxon>Luteolibacter</taxon>
    </lineage>
</organism>
<reference evidence="2" key="1">
    <citation type="submission" date="2021-01" db="EMBL/GenBank/DDBJ databases">
        <title>Modified the classification status of verrucomicrobia.</title>
        <authorList>
            <person name="Feng X."/>
        </authorList>
    </citation>
    <scope>NUCLEOTIDE SEQUENCE</scope>
    <source>
        <strain evidence="2">KCTC 22041</strain>
    </source>
</reference>
<evidence type="ECO:0000259" key="1">
    <source>
        <dbReference type="Pfam" id="PF16798"/>
    </source>
</evidence>
<name>A0A934VYI5_9BACT</name>
<sequence>MTNPHPTIIPGLRSPYELVGMVVHFGRMLDKIRLNAEGKLPAEWVAAKGIENPRSFDSRCCNFLKIDYAELETETLKGRTDSEMLEWAFLHGRRPSEDEIQIWNAFMMKLGWRDPIKERVTIRLAEIGMPPGTVETMFDFIDLDEGRALRY</sequence>
<dbReference type="EMBL" id="JAENIJ010000058">
    <property type="protein sequence ID" value="MBK1884554.1"/>
    <property type="molecule type" value="Genomic_DNA"/>
</dbReference>
<dbReference type="InterPro" id="IPR031849">
    <property type="entry name" value="DUF5069"/>
</dbReference>
<dbReference type="Proteomes" id="UP000603141">
    <property type="component" value="Unassembled WGS sequence"/>
</dbReference>
<comment type="caution">
    <text evidence="2">The sequence shown here is derived from an EMBL/GenBank/DDBJ whole genome shotgun (WGS) entry which is preliminary data.</text>
</comment>
<protein>
    <submittedName>
        <fullName evidence="2">DUF5069 domain-containing protein</fullName>
    </submittedName>
</protein>